<dbReference type="EMBL" id="MSDQ01000026">
    <property type="protein sequence ID" value="OLO11155.1"/>
    <property type="molecule type" value="Genomic_DNA"/>
</dbReference>
<evidence type="ECO:0000256" key="6">
    <source>
        <dbReference type="ARBA" id="ARBA00023136"/>
    </source>
</evidence>
<keyword evidence="4 7" id="KW-0812">Transmembrane</keyword>
<comment type="caution">
    <text evidence="8">The sequence shown here is derived from an EMBL/GenBank/DDBJ whole genome shotgun (WGS) entry which is preliminary data.</text>
</comment>
<evidence type="ECO:0000313" key="9">
    <source>
        <dbReference type="Proteomes" id="UP000186806"/>
    </source>
</evidence>
<keyword evidence="3" id="KW-1003">Cell membrane</keyword>
<evidence type="ECO:0000256" key="3">
    <source>
        <dbReference type="ARBA" id="ARBA00022475"/>
    </source>
</evidence>
<evidence type="ECO:0000313" key="8">
    <source>
        <dbReference type="EMBL" id="OLO11155.1"/>
    </source>
</evidence>
<dbReference type="OrthoDB" id="9804822at2"/>
<proteinExistence type="inferred from homology"/>
<keyword evidence="9" id="KW-1185">Reference proteome</keyword>
<dbReference type="InterPro" id="IPR001123">
    <property type="entry name" value="LeuE-type"/>
</dbReference>
<dbReference type="PIRSF" id="PIRSF006324">
    <property type="entry name" value="LeuE"/>
    <property type="match status" value="1"/>
</dbReference>
<dbReference type="GO" id="GO:0005886">
    <property type="term" value="C:plasma membrane"/>
    <property type="evidence" value="ECO:0007669"/>
    <property type="project" value="UniProtKB-SubCell"/>
</dbReference>
<comment type="subcellular location">
    <subcellularLocation>
        <location evidence="1">Cell membrane</location>
        <topology evidence="1">Multi-pass membrane protein</topology>
    </subcellularLocation>
</comment>
<feature type="transmembrane region" description="Helical" evidence="7">
    <location>
        <begin position="6"/>
        <end position="27"/>
    </location>
</feature>
<comment type="similarity">
    <text evidence="2">Belongs to the Rht family.</text>
</comment>
<keyword evidence="5 7" id="KW-1133">Transmembrane helix</keyword>
<dbReference type="AlphaFoldDB" id="A0A1Q8TBW8"/>
<feature type="transmembrane region" description="Helical" evidence="7">
    <location>
        <begin position="39"/>
        <end position="64"/>
    </location>
</feature>
<reference evidence="8 9" key="1">
    <citation type="submission" date="2016-12" db="EMBL/GenBank/DDBJ databases">
        <title>Draft genome sequences of strains Salinicola socius SMB35, Salinicola sp. MH3R3-1 and Chromohalobacter sp. SMB17 from the Verkhnekamsk potash mining region of Russia.</title>
        <authorList>
            <person name="Mavrodi D.V."/>
            <person name="Olsson B.E."/>
            <person name="Korsakova E.S."/>
            <person name="Pyankova A."/>
            <person name="Mavrodi O.V."/>
            <person name="Plotnikova E.G."/>
        </authorList>
    </citation>
    <scope>NUCLEOTIDE SEQUENCE [LARGE SCALE GENOMIC DNA]</scope>
    <source>
        <strain evidence="8 9">SMB17</strain>
    </source>
</reference>
<name>A0A1Q8TBW8_9GAMM</name>
<evidence type="ECO:0000256" key="7">
    <source>
        <dbReference type="SAM" id="Phobius"/>
    </source>
</evidence>
<dbReference type="Proteomes" id="UP000186806">
    <property type="component" value="Unassembled WGS sequence"/>
</dbReference>
<organism evidence="8 9">
    <name type="scientific">Chromohalobacter japonicus</name>
    <dbReference type="NCBI Taxonomy" id="223900"/>
    <lineage>
        <taxon>Bacteria</taxon>
        <taxon>Pseudomonadati</taxon>
        <taxon>Pseudomonadota</taxon>
        <taxon>Gammaproteobacteria</taxon>
        <taxon>Oceanospirillales</taxon>
        <taxon>Halomonadaceae</taxon>
        <taxon>Chromohalobacter</taxon>
    </lineage>
</organism>
<protein>
    <submittedName>
        <fullName evidence="8">Amino acid transporter</fullName>
    </submittedName>
</protein>
<dbReference type="RefSeq" id="WP_040244318.1">
    <property type="nucleotide sequence ID" value="NZ_LN651369.1"/>
</dbReference>
<dbReference type="PANTHER" id="PTHR30086">
    <property type="entry name" value="ARGININE EXPORTER PROTEIN ARGO"/>
    <property type="match status" value="1"/>
</dbReference>
<evidence type="ECO:0000256" key="4">
    <source>
        <dbReference type="ARBA" id="ARBA00022692"/>
    </source>
</evidence>
<dbReference type="Pfam" id="PF01810">
    <property type="entry name" value="LysE"/>
    <property type="match status" value="1"/>
</dbReference>
<evidence type="ECO:0000256" key="5">
    <source>
        <dbReference type="ARBA" id="ARBA00022989"/>
    </source>
</evidence>
<evidence type="ECO:0000256" key="1">
    <source>
        <dbReference type="ARBA" id="ARBA00004651"/>
    </source>
</evidence>
<accession>A0A1Q8TBW8</accession>
<evidence type="ECO:0000256" key="2">
    <source>
        <dbReference type="ARBA" id="ARBA00007928"/>
    </source>
</evidence>
<feature type="transmembrane region" description="Helical" evidence="7">
    <location>
        <begin position="70"/>
        <end position="88"/>
    </location>
</feature>
<dbReference type="GO" id="GO:0042970">
    <property type="term" value="F:homoserine transmembrane transporter activity"/>
    <property type="evidence" value="ECO:0007669"/>
    <property type="project" value="TreeGrafter"/>
</dbReference>
<gene>
    <name evidence="8" type="ORF">BTW10_10910</name>
</gene>
<sequence length="212" mass="22515">MELTTWLTYVGVIAALIAFPGPVALLCMHHGLRHGRQRALATVIGGATASLVLMGLSSLGLGAILATSELAFTLLKGVGAAYLIYLGVQAWRAPVTASMTDNATQSPQHVERTGTRALFRRGFTVGISNPKDLLFFGALFPGFIDLGAPQLPQFAILSLTWLAIDLTTMSSYATMGSGIGRWFHSPRRVQLFNRTTGSLFIAAGGTLAASHR</sequence>
<keyword evidence="6 7" id="KW-0472">Membrane</keyword>
<dbReference type="PANTHER" id="PTHR30086:SF14">
    <property type="entry name" value="HOMOSERINE_HOMOSERINE LACTONE EFFLUX PROTEIN"/>
    <property type="match status" value="1"/>
</dbReference>